<dbReference type="InterPro" id="IPR036882">
    <property type="entry name" value="Alba-like_dom_sf"/>
</dbReference>
<dbReference type="Gene3D" id="3.30.110.20">
    <property type="entry name" value="Alba-like domain"/>
    <property type="match status" value="1"/>
</dbReference>
<dbReference type="AlphaFoldDB" id="A0A0A2HLU6"/>
<dbReference type="RefSeq" id="WP_003362540.1">
    <property type="nucleotide sequence ID" value="NZ_ABIBKW020000013.1"/>
</dbReference>
<dbReference type="EMBL" id="CP069280">
    <property type="protein sequence ID" value="QRI52326.1"/>
    <property type="molecule type" value="Genomic_DNA"/>
</dbReference>
<dbReference type="Proteomes" id="UP000473089">
    <property type="component" value="Unassembled WGS sequence"/>
</dbReference>
<dbReference type="eggNOG" id="COG2359">
    <property type="taxonomic scope" value="Bacteria"/>
</dbReference>
<dbReference type="EMBL" id="SGKC01000011">
    <property type="protein sequence ID" value="NEZ91810.1"/>
    <property type="molecule type" value="Genomic_DNA"/>
</dbReference>
<sequence>MEVLKVSAKSSPNSVAGALAGVLRERGAAEIQAIGAGAINQAIKAVAIARGFVAPSGIDLICIPAFTDIEIDGEERTAIKLIVQPR</sequence>
<protein>
    <submittedName>
        <fullName evidence="7">Stage V sporulation protein S</fullName>
    </submittedName>
</protein>
<dbReference type="EMBL" id="CP027777">
    <property type="protein sequence ID" value="AVQ39369.1"/>
    <property type="molecule type" value="Genomic_DNA"/>
</dbReference>
<gene>
    <name evidence="1" type="ORF">C3B64_16080</name>
    <name evidence="2" type="ORF">C7M56_12025</name>
    <name evidence="4" type="ORF">EXM42_17875</name>
    <name evidence="3" type="ORF">EXM69_07580</name>
    <name evidence="6" type="ORF">FC794_17490</name>
    <name evidence="8" type="ORF">FC871_14765</name>
    <name evidence="7" type="ORF">FC964_10100</name>
    <name evidence="5" type="ORF">FCV25_10510</name>
    <name evidence="9" type="ORF">JQS73_12925</name>
</gene>
<reference evidence="12 15" key="4">
    <citation type="submission" date="2019-04" db="EMBL/GenBank/DDBJ databases">
        <title>Genome sequencing of Clostridium botulinum Groups I-IV and Clostridium butyricum.</title>
        <authorList>
            <person name="Brunt J."/>
            <person name="Van Vliet A.H.M."/>
            <person name="Stringer S.C."/>
            <person name="Carter A.T."/>
            <person name="Peck M.W."/>
        </authorList>
    </citation>
    <scope>NUCLEOTIDE SEQUENCE [LARGE SCALE GENOMIC DNA]</scope>
    <source>
        <strain evidence="8 16">Colworth BL30</strain>
        <strain evidence="7 17">IFR 15/034</strain>
        <strain evidence="6 15">IFR 18/037</strain>
        <strain evidence="5 12">IFR 18/054</strain>
    </source>
</reference>
<dbReference type="EMBL" id="SWQE01000008">
    <property type="protein sequence ID" value="NFJ09715.1"/>
    <property type="molecule type" value="Genomic_DNA"/>
</dbReference>
<dbReference type="GeneID" id="5186658"/>
<dbReference type="OMA" id="RGCAEIQ"/>
<dbReference type="EMBL" id="SWRJ01000003">
    <property type="protein sequence ID" value="NFI21733.1"/>
    <property type="molecule type" value="Genomic_DNA"/>
</dbReference>
<dbReference type="GO" id="GO:0003676">
    <property type="term" value="F:nucleic acid binding"/>
    <property type="evidence" value="ECO:0007669"/>
    <property type="project" value="InterPro"/>
</dbReference>
<evidence type="ECO:0000313" key="17">
    <source>
        <dbReference type="Proteomes" id="UP000482543"/>
    </source>
</evidence>
<dbReference type="Pfam" id="PF04232">
    <property type="entry name" value="SpoVS"/>
    <property type="match status" value="1"/>
</dbReference>
<evidence type="ECO:0000313" key="9">
    <source>
        <dbReference type="EMBL" id="QRI52326.1"/>
    </source>
</evidence>
<evidence type="ECO:0000313" key="8">
    <source>
        <dbReference type="EMBL" id="NFJ09715.1"/>
    </source>
</evidence>
<dbReference type="EMBL" id="SWND01000005">
    <property type="protein sequence ID" value="NFF02189.1"/>
    <property type="molecule type" value="Genomic_DNA"/>
</dbReference>
<dbReference type="Proteomes" id="UP000238070">
    <property type="component" value="Chromosome"/>
</dbReference>
<dbReference type="Proteomes" id="UP000473887">
    <property type="component" value="Unassembled WGS sequence"/>
</dbReference>
<dbReference type="STRING" id="413999.CBO2403"/>
<dbReference type="PANTHER" id="PTHR35331">
    <property type="entry name" value="STAGE V SPORULATION PROTEIN S"/>
    <property type="match status" value="1"/>
</dbReference>
<dbReference type="EMBL" id="CP027776">
    <property type="protein sequence ID" value="AVP65678.1"/>
    <property type="molecule type" value="Genomic_DNA"/>
</dbReference>
<organism evidence="7 17">
    <name type="scientific">Clostridium botulinum</name>
    <dbReference type="NCBI Taxonomy" id="1491"/>
    <lineage>
        <taxon>Bacteria</taxon>
        <taxon>Bacillati</taxon>
        <taxon>Bacillota</taxon>
        <taxon>Clostridia</taxon>
        <taxon>Eubacteriales</taxon>
        <taxon>Clostridiaceae</taxon>
        <taxon>Clostridium</taxon>
    </lineage>
</organism>
<dbReference type="Proteomes" id="UP000663464">
    <property type="component" value="Chromosome"/>
</dbReference>
<dbReference type="Proteomes" id="UP000478995">
    <property type="component" value="Unassembled WGS sequence"/>
</dbReference>
<evidence type="ECO:0000313" key="1">
    <source>
        <dbReference type="EMBL" id="AVP65678.1"/>
    </source>
</evidence>
<dbReference type="Proteomes" id="UP000472521">
    <property type="component" value="Unassembled WGS sequence"/>
</dbReference>
<evidence type="ECO:0000313" key="10">
    <source>
        <dbReference type="Proteomes" id="UP000238070"/>
    </source>
</evidence>
<reference evidence="13 14" key="3">
    <citation type="submission" date="2019-02" db="EMBL/GenBank/DDBJ databases">
        <title>Genome sequencing of Clostridium botulinum clinical isolates.</title>
        <authorList>
            <person name="Brunt J."/>
            <person name="Van Vliet A.H.M."/>
            <person name="Stringer S.C."/>
            <person name="Grant K.A."/>
            <person name="Carter A.C."/>
            <person name="Peck M.W."/>
        </authorList>
    </citation>
    <scope>NUCLEOTIDE SEQUENCE [LARGE SCALE GENOMIC DNA]</scope>
    <source>
        <strain evidence="3 14">H142660711</strain>
        <strain evidence="4 13">R1125/03</strain>
    </source>
</reference>
<evidence type="ECO:0000313" key="13">
    <source>
        <dbReference type="Proteomes" id="UP000473089"/>
    </source>
</evidence>
<evidence type="ECO:0000313" key="3">
    <source>
        <dbReference type="EMBL" id="NEZ91810.1"/>
    </source>
</evidence>
<reference evidence="9" key="5">
    <citation type="submission" date="2021-02" db="EMBL/GenBank/DDBJ databases">
        <authorList>
            <person name="Dover N."/>
            <person name="Barash J.R."/>
            <person name="Bell J.M."/>
            <person name="Sylvester M.D."/>
            <person name="Arnon S."/>
        </authorList>
    </citation>
    <scope>NUCLEOTIDE SEQUENCE</scope>
    <source>
        <strain evidence="9">IBCA10-7060</strain>
    </source>
</reference>
<evidence type="ECO:0000313" key="7">
    <source>
        <dbReference type="EMBL" id="NFI21733.1"/>
    </source>
</evidence>
<evidence type="ECO:0000313" key="6">
    <source>
        <dbReference type="EMBL" id="NFG18534.1"/>
    </source>
</evidence>
<dbReference type="PANTHER" id="PTHR35331:SF1">
    <property type="entry name" value="STAGE V SPORULATION PROTEIN S"/>
    <property type="match status" value="1"/>
</dbReference>
<dbReference type="InterPro" id="IPR007347">
    <property type="entry name" value="SpoVS"/>
</dbReference>
<reference evidence="9 18" key="1">
    <citation type="journal article" date="2014" name="J. Infect. Dis.">
        <title>Molecular characterization of a novel botulinum neurotoxin type H gene.</title>
        <authorList>
            <person name="Dover N."/>
            <person name="Barash J.R."/>
            <person name="Hill K.K."/>
            <person name="Xie G."/>
            <person name="Arnon S.S."/>
        </authorList>
    </citation>
    <scope>NUCLEOTIDE SEQUENCE [LARGE SCALE GENOMIC DNA]</scope>
    <source>
        <strain evidence="9 18">IBCA10-7060</strain>
    </source>
</reference>
<dbReference type="FunFam" id="3.30.110.20:FF:000001">
    <property type="entry name" value="Stage V sporulation protein S"/>
    <property type="match status" value="1"/>
</dbReference>
<dbReference type="Proteomes" id="UP000240615">
    <property type="component" value="Chromosome"/>
</dbReference>
<dbReference type="EMBL" id="SGJP01000064">
    <property type="protein sequence ID" value="NFA62182.1"/>
    <property type="molecule type" value="Genomic_DNA"/>
</dbReference>
<evidence type="ECO:0000313" key="2">
    <source>
        <dbReference type="EMBL" id="AVQ39369.1"/>
    </source>
</evidence>
<dbReference type="Proteomes" id="UP000480039">
    <property type="component" value="Unassembled WGS sequence"/>
</dbReference>
<evidence type="ECO:0000313" key="18">
    <source>
        <dbReference type="Proteomes" id="UP000663464"/>
    </source>
</evidence>
<dbReference type="Proteomes" id="UP000482543">
    <property type="component" value="Unassembled WGS sequence"/>
</dbReference>
<evidence type="ECO:0000313" key="11">
    <source>
        <dbReference type="Proteomes" id="UP000240615"/>
    </source>
</evidence>
<evidence type="ECO:0000313" key="5">
    <source>
        <dbReference type="EMBL" id="NFF02189.1"/>
    </source>
</evidence>
<evidence type="ECO:0000313" key="15">
    <source>
        <dbReference type="Proteomes" id="UP000478995"/>
    </source>
</evidence>
<dbReference type="OrthoDB" id="9796055at2"/>
<name>A0A0A2HLU6_CLOBO</name>
<proteinExistence type="predicted"/>
<evidence type="ECO:0000313" key="4">
    <source>
        <dbReference type="EMBL" id="NFA62182.1"/>
    </source>
</evidence>
<dbReference type="EMBL" id="SWOY01000011">
    <property type="protein sequence ID" value="NFG18534.1"/>
    <property type="molecule type" value="Genomic_DNA"/>
</dbReference>
<evidence type="ECO:0000313" key="12">
    <source>
        <dbReference type="Proteomes" id="UP000472521"/>
    </source>
</evidence>
<accession>A0A0A2HLU6</accession>
<reference evidence="10 11" key="2">
    <citation type="submission" date="2018-01" db="EMBL/GenBank/DDBJ databases">
        <title>Genetic Diversity of Clostridium botulinum in seafood.</title>
        <authorList>
            <person name="Athira V."/>
            <person name="Arun Jyothi P.V."/>
            <person name="Lalitha K.V."/>
            <person name="Joseph T.C."/>
        </authorList>
    </citation>
    <scope>NUCLEOTIDE SEQUENCE [LARGE SCALE GENOMIC DNA]</scope>
    <source>
        <strain evidence="1 10">Mfbjulcb5</strain>
        <strain evidence="2 11">Mfbjulcb8</strain>
    </source>
</reference>
<evidence type="ECO:0000313" key="16">
    <source>
        <dbReference type="Proteomes" id="UP000480039"/>
    </source>
</evidence>
<evidence type="ECO:0000313" key="14">
    <source>
        <dbReference type="Proteomes" id="UP000473887"/>
    </source>
</evidence>